<dbReference type="GO" id="GO:0016020">
    <property type="term" value="C:membrane"/>
    <property type="evidence" value="ECO:0007669"/>
    <property type="project" value="UniProtKB-SubCell"/>
</dbReference>
<dbReference type="Pfam" id="PF11563">
    <property type="entry name" value="Protoglobin"/>
    <property type="match status" value="1"/>
</dbReference>
<dbReference type="SUPFAM" id="SSF58104">
    <property type="entry name" value="Methyl-accepting chemotaxis protein (MCP) signaling domain"/>
    <property type="match status" value="1"/>
</dbReference>
<dbReference type="InterPro" id="IPR004090">
    <property type="entry name" value="Chemotax_Me-accpt_rcpt"/>
</dbReference>
<comment type="subcellular location">
    <subcellularLocation>
        <location evidence="1">Membrane</location>
        <topology evidence="1">Multi-pass membrane protein</topology>
    </subcellularLocation>
</comment>
<accession>W7L3Q1</accession>
<keyword evidence="4" id="KW-0472">Membrane</keyword>
<dbReference type="PANTHER" id="PTHR32089:SF119">
    <property type="entry name" value="METHYL-ACCEPTING CHEMOTAXIS PROTEIN CTPL"/>
    <property type="match status" value="1"/>
</dbReference>
<dbReference type="RefSeq" id="WP_051488779.1">
    <property type="nucleotide sequence ID" value="NZ_APVL01000001.1"/>
</dbReference>
<dbReference type="Pfam" id="PF00015">
    <property type="entry name" value="MCPsignal"/>
    <property type="match status" value="1"/>
</dbReference>
<dbReference type="eggNOG" id="COG0840">
    <property type="taxonomic scope" value="Bacteria"/>
</dbReference>
<proteinExistence type="inferred from homology"/>
<evidence type="ECO:0000259" key="9">
    <source>
        <dbReference type="PROSITE" id="PS50111"/>
    </source>
</evidence>
<dbReference type="InterPro" id="IPR044398">
    <property type="entry name" value="Globin-sensor_dom"/>
</dbReference>
<dbReference type="EMBL" id="APVL01000001">
    <property type="protein sequence ID" value="EWG13078.1"/>
    <property type="molecule type" value="Genomic_DNA"/>
</dbReference>
<evidence type="ECO:0000256" key="6">
    <source>
        <dbReference type="ARBA" id="ARBA00029447"/>
    </source>
</evidence>
<evidence type="ECO:0000256" key="5">
    <source>
        <dbReference type="ARBA" id="ARBA00023224"/>
    </source>
</evidence>
<organism evidence="10 11">
    <name type="scientific">Cytobacillus firmus DS1</name>
    <dbReference type="NCBI Taxonomy" id="1307436"/>
    <lineage>
        <taxon>Bacteria</taxon>
        <taxon>Bacillati</taxon>
        <taxon>Bacillota</taxon>
        <taxon>Bacilli</taxon>
        <taxon>Bacillales</taxon>
        <taxon>Bacillaceae</taxon>
        <taxon>Cytobacillus</taxon>
    </lineage>
</organism>
<evidence type="ECO:0000256" key="2">
    <source>
        <dbReference type="ARBA" id="ARBA00022692"/>
    </source>
</evidence>
<evidence type="ECO:0000313" key="11">
    <source>
        <dbReference type="Proteomes" id="UP000019270"/>
    </source>
</evidence>
<dbReference type="GO" id="GO:0019825">
    <property type="term" value="F:oxygen binding"/>
    <property type="evidence" value="ECO:0007669"/>
    <property type="project" value="InterPro"/>
</dbReference>
<dbReference type="InterPro" id="IPR004089">
    <property type="entry name" value="MCPsignal_dom"/>
</dbReference>
<gene>
    <name evidence="10" type="ORF">PBF_01605</name>
</gene>
<dbReference type="Gene3D" id="1.10.490.10">
    <property type="entry name" value="Globins"/>
    <property type="match status" value="1"/>
</dbReference>
<dbReference type="InterPro" id="IPR009050">
    <property type="entry name" value="Globin-like_sf"/>
</dbReference>
<dbReference type="Proteomes" id="UP000019270">
    <property type="component" value="Unassembled WGS sequence"/>
</dbReference>
<dbReference type="InterPro" id="IPR012292">
    <property type="entry name" value="Globin/Proto"/>
</dbReference>
<dbReference type="CDD" id="cd01068">
    <property type="entry name" value="globin_sensor"/>
    <property type="match status" value="1"/>
</dbReference>
<feature type="domain" description="Methyl-accepting transducer" evidence="9">
    <location>
        <begin position="185"/>
        <end position="428"/>
    </location>
</feature>
<dbReference type="PANTHER" id="PTHR32089">
    <property type="entry name" value="METHYL-ACCEPTING CHEMOTAXIS PROTEIN MCPB"/>
    <property type="match status" value="1"/>
</dbReference>
<dbReference type="Gene3D" id="1.10.287.950">
    <property type="entry name" value="Methyl-accepting chemotaxis protein"/>
    <property type="match status" value="1"/>
</dbReference>
<keyword evidence="5 7" id="KW-0807">Transducer</keyword>
<dbReference type="SMART" id="SM00283">
    <property type="entry name" value="MA"/>
    <property type="match status" value="1"/>
</dbReference>
<dbReference type="PROSITE" id="PS50111">
    <property type="entry name" value="CHEMOTAXIS_TRANSDUC_2"/>
    <property type="match status" value="1"/>
</dbReference>
<protein>
    <submittedName>
        <fullName evidence="10">Methyl-accepting chemotaxis sensory transducer</fullName>
    </submittedName>
</protein>
<evidence type="ECO:0000256" key="3">
    <source>
        <dbReference type="ARBA" id="ARBA00022989"/>
    </source>
</evidence>
<reference evidence="10 11" key="2">
    <citation type="journal article" date="2016" name="Sci. Rep.">
        <title>A novel serine protease, Sep1, from Bacillus firmus DS-1 has nematicidal activity and degrades multiple intestinal-associated nematode proteins.</title>
        <authorList>
            <person name="Geng C."/>
            <person name="Nie X."/>
            <person name="Tang Z."/>
            <person name="Zhang Y."/>
            <person name="Lin J."/>
            <person name="Sun M."/>
            <person name="Peng D."/>
        </authorList>
    </citation>
    <scope>NUCLEOTIDE SEQUENCE [LARGE SCALE GENOMIC DNA]</scope>
    <source>
        <strain evidence="10 11">DS1</strain>
    </source>
</reference>
<keyword evidence="8" id="KW-0175">Coiled coil</keyword>
<evidence type="ECO:0000256" key="8">
    <source>
        <dbReference type="SAM" id="Coils"/>
    </source>
</evidence>
<dbReference type="PRINTS" id="PR00260">
    <property type="entry name" value="CHEMTRNSDUCR"/>
</dbReference>
<keyword evidence="2" id="KW-0812">Transmembrane</keyword>
<evidence type="ECO:0000313" key="10">
    <source>
        <dbReference type="EMBL" id="EWG13078.1"/>
    </source>
</evidence>
<sequence length="438" mass="49310">MLFQLRKKNPPLFFQPEMSFPGLEETVDVKDKRISERLWYMGFSKKHLETLQDLNPVISPLLDELLQKVLDHLYKQSPLKRIAENNTSRERLYGVFVRYFQSLLSGNLDEEYFAMRTRIGNTHNGAGLPVEWFLATYSAINSLLVPKVVAELHQDPEKLTNALLALTHIINLDSQLVVENYLQARMNELNVLNDSNAQLQKELNSISQEVAASVQQTEASINETSLKADQIRSETETTQKSSKNLLNLTNLNQTQMDEMVHAFNKVLQDVEQSISGIEALKGISEQIITMTKGIEDIADQTNLLALNASIEAARAGDEGRGFAVVATEVRKLAENSKKMSSHIKEQIEKSDNQISVLVDTMNSMNLSTKESQAQIQQVKGGLVTVKMEMEQYLDMFGRNKTDLDSIVQSIQEINHTTESLSLLANELKEKAEGGDRNL</sequence>
<feature type="coiled-coil region" evidence="8">
    <location>
        <begin position="182"/>
        <end position="234"/>
    </location>
</feature>
<keyword evidence="3" id="KW-1133">Transmembrane helix</keyword>
<dbReference type="GO" id="GO:0006935">
    <property type="term" value="P:chemotaxis"/>
    <property type="evidence" value="ECO:0007669"/>
    <property type="project" value="InterPro"/>
</dbReference>
<dbReference type="AlphaFoldDB" id="W7L3Q1"/>
<name>W7L3Q1_CYTFI</name>
<dbReference type="PATRIC" id="fig|1307436.3.peg.355"/>
<dbReference type="OrthoDB" id="266313at2"/>
<evidence type="ECO:0000256" key="7">
    <source>
        <dbReference type="PROSITE-ProRule" id="PRU00284"/>
    </source>
</evidence>
<dbReference type="InterPro" id="IPR039379">
    <property type="entry name" value="Protoglobin_sensor_dom"/>
</dbReference>
<comment type="caution">
    <text evidence="10">The sequence shown here is derived from an EMBL/GenBank/DDBJ whole genome shotgun (WGS) entry which is preliminary data.</text>
</comment>
<dbReference type="GO" id="GO:0020037">
    <property type="term" value="F:heme binding"/>
    <property type="evidence" value="ECO:0007669"/>
    <property type="project" value="InterPro"/>
</dbReference>
<comment type="similarity">
    <text evidence="6">Belongs to the methyl-accepting chemotaxis (MCP) protein family.</text>
</comment>
<evidence type="ECO:0000256" key="4">
    <source>
        <dbReference type="ARBA" id="ARBA00023136"/>
    </source>
</evidence>
<dbReference type="SUPFAM" id="SSF46458">
    <property type="entry name" value="Globin-like"/>
    <property type="match status" value="1"/>
</dbReference>
<evidence type="ECO:0000256" key="1">
    <source>
        <dbReference type="ARBA" id="ARBA00004141"/>
    </source>
</evidence>
<dbReference type="GO" id="GO:0007165">
    <property type="term" value="P:signal transduction"/>
    <property type="evidence" value="ECO:0007669"/>
    <property type="project" value="UniProtKB-KW"/>
</dbReference>
<dbReference type="GO" id="GO:0004888">
    <property type="term" value="F:transmembrane signaling receptor activity"/>
    <property type="evidence" value="ECO:0007669"/>
    <property type="project" value="InterPro"/>
</dbReference>
<reference evidence="11" key="1">
    <citation type="submission" date="2013-03" db="EMBL/GenBank/DDBJ databases">
        <title>Draft genome sequence of Bacillus firmus DS1.</title>
        <authorList>
            <person name="Peng D."/>
            <person name="Zhu L."/>
            <person name="Sun M."/>
        </authorList>
    </citation>
    <scope>NUCLEOTIDE SEQUENCE [LARGE SCALE GENOMIC DNA]</scope>
    <source>
        <strain evidence="11">DS1</strain>
    </source>
</reference>